<evidence type="ECO:0000313" key="2">
    <source>
        <dbReference type="Proteomes" id="UP000185663"/>
    </source>
</evidence>
<dbReference type="InterPro" id="IPR047681">
    <property type="entry name" value="PPA1309-like"/>
</dbReference>
<dbReference type="AlphaFoldDB" id="A0A1H1UVT2"/>
<accession>A0A1H1UVT2</accession>
<evidence type="ECO:0000313" key="1">
    <source>
        <dbReference type="EMBL" id="SDS76381.1"/>
    </source>
</evidence>
<gene>
    <name evidence="1" type="ORF">SAMN04489860_2307</name>
</gene>
<protein>
    <submittedName>
        <fullName evidence="1">Uncharacterized protein</fullName>
    </submittedName>
</protein>
<organism evidence="1 2">
    <name type="scientific">Paraoerskovia marina</name>
    <dbReference type="NCBI Taxonomy" id="545619"/>
    <lineage>
        <taxon>Bacteria</taxon>
        <taxon>Bacillati</taxon>
        <taxon>Actinomycetota</taxon>
        <taxon>Actinomycetes</taxon>
        <taxon>Micrococcales</taxon>
        <taxon>Cellulomonadaceae</taxon>
        <taxon>Paraoerskovia</taxon>
    </lineage>
</organism>
<dbReference type="EMBL" id="LT629776">
    <property type="protein sequence ID" value="SDS76381.1"/>
    <property type="molecule type" value="Genomic_DNA"/>
</dbReference>
<proteinExistence type="predicted"/>
<dbReference type="NCBIfam" id="NF040618">
    <property type="entry name" value="PPA1309_fam"/>
    <property type="match status" value="1"/>
</dbReference>
<name>A0A1H1UVT2_9CELL</name>
<dbReference type="STRING" id="545619.SAMN04489860_2307"/>
<reference evidence="1 2" key="1">
    <citation type="submission" date="2016-10" db="EMBL/GenBank/DDBJ databases">
        <authorList>
            <person name="de Groot N.N."/>
        </authorList>
    </citation>
    <scope>NUCLEOTIDE SEQUENCE [LARGE SCALE GENOMIC DNA]</scope>
    <source>
        <strain evidence="1 2">DSM 22126</strain>
    </source>
</reference>
<dbReference type="eggNOG" id="ENOG5032TUF">
    <property type="taxonomic scope" value="Bacteria"/>
</dbReference>
<dbReference type="RefSeq" id="WP_083372587.1">
    <property type="nucleotide sequence ID" value="NZ_LT629776.1"/>
</dbReference>
<keyword evidence="2" id="KW-1185">Reference proteome</keyword>
<sequence length="194" mass="20407">MATENTPPSDEAAPTFSGTQLALADAVREIEQHVSAGGWDGPVRLFALIETAVALEADPSLAQRLPAEVVEAARVDPHHLTSIEQDGVGEADDLEGLLARVAWPPTVAGAALVVERIVLPPEAEQDVPEDPEAALAYLRDHPAREDVRIGAGALRDGSTWCALRSRANDDDAQVSFGPTLVPGLVEALASTLEN</sequence>
<dbReference type="Proteomes" id="UP000185663">
    <property type="component" value="Chromosome I"/>
</dbReference>